<dbReference type="EMBL" id="LOCL01000032">
    <property type="protein sequence ID" value="KUF18162.1"/>
    <property type="molecule type" value="Genomic_DNA"/>
</dbReference>
<comment type="caution">
    <text evidence="3">The sequence shown here is derived from an EMBL/GenBank/DDBJ whole genome shotgun (WGS) entry which is preliminary data.</text>
</comment>
<sequence>MTVGTTARTAGRRHVKLLALTAAMAASGIALGTVPAAAASGTPRFLAPSELPPHASSAWHAGPVTSGQPDPLPMCGGEVLPSISVHRAYRTDLDTGALQVTVVERSEERAKTFAELLRKNLAACADKVMQQYPDITASQKYYGKVDAEEGAHVYGVHTESSWGASDINLYSVGRDGSTVTLVHWGQMGGFADAPVAGFKKTTATAVKKLY</sequence>
<evidence type="ECO:0008006" key="5">
    <source>
        <dbReference type="Google" id="ProtNLM"/>
    </source>
</evidence>
<dbReference type="AlphaFoldDB" id="A0A0W7X621"/>
<evidence type="ECO:0000256" key="2">
    <source>
        <dbReference type="SAM" id="SignalP"/>
    </source>
</evidence>
<feature type="signal peptide" evidence="2">
    <location>
        <begin position="1"/>
        <end position="32"/>
    </location>
</feature>
<dbReference type="Proteomes" id="UP000054804">
    <property type="component" value="Unassembled WGS sequence"/>
</dbReference>
<name>A0A0W7X621_9ACTN</name>
<dbReference type="RefSeq" id="WP_058847898.1">
    <property type="nucleotide sequence ID" value="NZ_LOCL01000032.1"/>
</dbReference>
<reference evidence="3 4" key="1">
    <citation type="submission" date="2015-12" db="EMBL/GenBank/DDBJ databases">
        <title>Draft genome sequence of Streptomyces silvensis ATCC 53525, a producer of novel hormone antagonists.</title>
        <authorList>
            <person name="Johnston C.W."/>
            <person name="Li Y."/>
            <person name="Magarvey N.A."/>
        </authorList>
    </citation>
    <scope>NUCLEOTIDE SEQUENCE [LARGE SCALE GENOMIC DNA]</scope>
    <source>
        <strain evidence="3 4">ATCC 53525</strain>
    </source>
</reference>
<proteinExistence type="predicted"/>
<evidence type="ECO:0000256" key="1">
    <source>
        <dbReference type="SAM" id="MobiDB-lite"/>
    </source>
</evidence>
<dbReference type="STRING" id="1765722.AT728_21115"/>
<keyword evidence="4" id="KW-1185">Reference proteome</keyword>
<accession>A0A0W7X621</accession>
<gene>
    <name evidence="3" type="ORF">AT728_21115</name>
</gene>
<evidence type="ECO:0000313" key="3">
    <source>
        <dbReference type="EMBL" id="KUF18162.1"/>
    </source>
</evidence>
<organism evidence="3 4">
    <name type="scientific">Streptomyces silvensis</name>
    <dbReference type="NCBI Taxonomy" id="1765722"/>
    <lineage>
        <taxon>Bacteria</taxon>
        <taxon>Bacillati</taxon>
        <taxon>Actinomycetota</taxon>
        <taxon>Actinomycetes</taxon>
        <taxon>Kitasatosporales</taxon>
        <taxon>Streptomycetaceae</taxon>
        <taxon>Streptomyces</taxon>
    </lineage>
</organism>
<feature type="region of interest" description="Disordered" evidence="1">
    <location>
        <begin position="48"/>
        <end position="68"/>
    </location>
</feature>
<feature type="chain" id="PRO_5038638930" description="PknH-like extracellular domain-containing protein" evidence="2">
    <location>
        <begin position="33"/>
        <end position="210"/>
    </location>
</feature>
<evidence type="ECO:0000313" key="4">
    <source>
        <dbReference type="Proteomes" id="UP000054804"/>
    </source>
</evidence>
<protein>
    <recommendedName>
        <fullName evidence="5">PknH-like extracellular domain-containing protein</fullName>
    </recommendedName>
</protein>
<dbReference type="OrthoDB" id="4322593at2"/>
<keyword evidence="2" id="KW-0732">Signal</keyword>